<keyword evidence="1" id="KW-1133">Transmembrane helix</keyword>
<dbReference type="Proteomes" id="UP001157186">
    <property type="component" value="Unassembled WGS sequence"/>
</dbReference>
<keyword evidence="4" id="KW-1185">Reference proteome</keyword>
<accession>A0ABQ6GQ10</accession>
<feature type="transmembrane region" description="Helical" evidence="1">
    <location>
        <begin position="31"/>
        <end position="52"/>
    </location>
</feature>
<evidence type="ECO:0000259" key="2">
    <source>
        <dbReference type="SMART" id="SM00421"/>
    </source>
</evidence>
<name>A0ABQ6GQ10_9GAMM</name>
<evidence type="ECO:0000313" key="4">
    <source>
        <dbReference type="Proteomes" id="UP001157186"/>
    </source>
</evidence>
<dbReference type="InterPro" id="IPR036388">
    <property type="entry name" value="WH-like_DNA-bd_sf"/>
</dbReference>
<dbReference type="Pfam" id="PF00196">
    <property type="entry name" value="GerE"/>
    <property type="match status" value="1"/>
</dbReference>
<dbReference type="EMBL" id="BSST01000001">
    <property type="protein sequence ID" value="GLX77966.1"/>
    <property type="molecule type" value="Genomic_DNA"/>
</dbReference>
<evidence type="ECO:0000313" key="3">
    <source>
        <dbReference type="EMBL" id="GLX77966.1"/>
    </source>
</evidence>
<keyword evidence="1" id="KW-0472">Membrane</keyword>
<protein>
    <recommendedName>
        <fullName evidence="2">HTH luxR-type domain-containing protein</fullName>
    </recommendedName>
</protein>
<dbReference type="Gene3D" id="1.10.10.10">
    <property type="entry name" value="Winged helix-like DNA-binding domain superfamily/Winged helix DNA-binding domain"/>
    <property type="match status" value="1"/>
</dbReference>
<dbReference type="InterPro" id="IPR000792">
    <property type="entry name" value="Tscrpt_reg_LuxR_C"/>
</dbReference>
<organism evidence="3 4">
    <name type="scientific">Thalassotalea insulae</name>
    <dbReference type="NCBI Taxonomy" id="2056778"/>
    <lineage>
        <taxon>Bacteria</taxon>
        <taxon>Pseudomonadati</taxon>
        <taxon>Pseudomonadota</taxon>
        <taxon>Gammaproteobacteria</taxon>
        <taxon>Alteromonadales</taxon>
        <taxon>Colwelliaceae</taxon>
        <taxon>Thalassotalea</taxon>
    </lineage>
</organism>
<dbReference type="SUPFAM" id="SSF46894">
    <property type="entry name" value="C-terminal effector domain of the bipartite response regulators"/>
    <property type="match status" value="1"/>
</dbReference>
<comment type="caution">
    <text evidence="3">The sequence shown here is derived from an EMBL/GenBank/DDBJ whole genome shotgun (WGS) entry which is preliminary data.</text>
</comment>
<dbReference type="SMART" id="SM00421">
    <property type="entry name" value="HTH_LUXR"/>
    <property type="match status" value="1"/>
</dbReference>
<keyword evidence="1" id="KW-0812">Transmembrane</keyword>
<gene>
    <name evidence="3" type="ORF">tinsulaeT_13060</name>
</gene>
<sequence length="165" mass="18975">MRDILIILLLVIIMLLNLFDFYNDLKGGSSAWHLITEALLVFATALASISLVHKLRRQASALHQTKQQLIDADQKILALSTEMASARHQYSESIKQQFLQWQLTKGEQEIALLMLKGLNFKEISIIRDTKEKTVRQQASHIYAKANVEGRHEFAAWFFEDFLTEC</sequence>
<dbReference type="RefSeq" id="WP_284243862.1">
    <property type="nucleotide sequence ID" value="NZ_BSST01000001.1"/>
</dbReference>
<dbReference type="InterPro" id="IPR016032">
    <property type="entry name" value="Sig_transdc_resp-reg_C-effctor"/>
</dbReference>
<evidence type="ECO:0000256" key="1">
    <source>
        <dbReference type="SAM" id="Phobius"/>
    </source>
</evidence>
<proteinExistence type="predicted"/>
<feature type="domain" description="HTH luxR-type" evidence="2">
    <location>
        <begin position="100"/>
        <end position="157"/>
    </location>
</feature>
<reference evidence="3 4" key="1">
    <citation type="submission" date="2023-03" db="EMBL/GenBank/DDBJ databases">
        <title>Draft genome sequence of Thalassotalea insulae KCTC 62186T.</title>
        <authorList>
            <person name="Sawabe T."/>
        </authorList>
    </citation>
    <scope>NUCLEOTIDE SEQUENCE [LARGE SCALE GENOMIC DNA]</scope>
    <source>
        <strain evidence="3 4">KCTC 62186</strain>
    </source>
</reference>